<name>C9RFW3_METVM</name>
<dbReference type="STRING" id="579137.Metvu_0606"/>
<dbReference type="AlphaFoldDB" id="C9RFW3"/>
<evidence type="ECO:0000313" key="1">
    <source>
        <dbReference type="EMBL" id="ACX72465.1"/>
    </source>
</evidence>
<accession>C9RFW3</accession>
<dbReference type="HOGENOM" id="CLU_3163196_0_0_2"/>
<reference evidence="1" key="1">
    <citation type="submission" date="2009-10" db="EMBL/GenBank/DDBJ databases">
        <title>Complete sequence of chromosome of Methanocaldococcus vulcanius M7.</title>
        <authorList>
            <consortium name="US DOE Joint Genome Institute"/>
            <person name="Lucas S."/>
            <person name="Copeland A."/>
            <person name="Lapidus A."/>
            <person name="Glavina del Rio T."/>
            <person name="Dalin E."/>
            <person name="Tice H."/>
            <person name="Bruce D."/>
            <person name="Goodwin L."/>
            <person name="Pitluck S."/>
            <person name="Lcollab F.I."/>
            <person name="Brettin T."/>
            <person name="Detter J.C."/>
            <person name="Han C."/>
            <person name="Tapia R."/>
            <person name="Kuske C.R."/>
            <person name="Schmutz J."/>
            <person name="Larimer F."/>
            <person name="Land M."/>
            <person name="Hauser L."/>
            <person name="Kyrpides N."/>
            <person name="Ovchinikova G."/>
            <person name="Sieprawska-Lupa M."/>
            <person name="Whitman W.B."/>
            <person name="Woyke T."/>
        </authorList>
    </citation>
    <scope>NUCLEOTIDE SEQUENCE [LARGE SCALE GENOMIC DNA]</scope>
    <source>
        <strain evidence="1">M7</strain>
    </source>
</reference>
<keyword evidence="2" id="KW-1185">Reference proteome</keyword>
<sequence>MNFEDENDLFKKAFISILKNPHSFIFFVVIKKALGDMLKNYLKLYQI</sequence>
<protein>
    <submittedName>
        <fullName evidence="1">Uncharacterized protein</fullName>
    </submittedName>
</protein>
<dbReference type="EMBL" id="CP001787">
    <property type="protein sequence ID" value="ACX72465.1"/>
    <property type="molecule type" value="Genomic_DNA"/>
</dbReference>
<proteinExistence type="predicted"/>
<organism evidence="1 2">
    <name type="scientific">Methanocaldococcus vulcanius (strain ATCC 700851 / DSM 12094 / M7)</name>
    <name type="common">Methanococcus vulcanius</name>
    <dbReference type="NCBI Taxonomy" id="579137"/>
    <lineage>
        <taxon>Archaea</taxon>
        <taxon>Methanobacteriati</taxon>
        <taxon>Methanobacteriota</taxon>
        <taxon>Methanomada group</taxon>
        <taxon>Methanococci</taxon>
        <taxon>Methanococcales</taxon>
        <taxon>Methanocaldococcaceae</taxon>
        <taxon>Methanocaldococcus</taxon>
    </lineage>
</organism>
<gene>
    <name evidence="1" type="ordered locus">Metvu_0606</name>
</gene>
<evidence type="ECO:0000313" key="2">
    <source>
        <dbReference type="Proteomes" id="UP000002063"/>
    </source>
</evidence>
<dbReference type="KEGG" id="mvu:Metvu_0606"/>
<dbReference type="Proteomes" id="UP000002063">
    <property type="component" value="Chromosome"/>
</dbReference>